<dbReference type="Proteomes" id="UP000011715">
    <property type="component" value="Unassembled WGS sequence"/>
</dbReference>
<reference evidence="4" key="2">
    <citation type="submission" date="2010-05" db="EMBL/GenBank/DDBJ databases">
        <title>The genome sequence of Magnaporthe poae strain ATCC 64411.</title>
        <authorList>
            <person name="Ma L.-J."/>
            <person name="Dead R."/>
            <person name="Young S."/>
            <person name="Zeng Q."/>
            <person name="Koehrsen M."/>
            <person name="Alvarado L."/>
            <person name="Berlin A."/>
            <person name="Chapman S.B."/>
            <person name="Chen Z."/>
            <person name="Freedman E."/>
            <person name="Gellesch M."/>
            <person name="Goldberg J."/>
            <person name="Griggs A."/>
            <person name="Gujja S."/>
            <person name="Heilman E.R."/>
            <person name="Heiman D."/>
            <person name="Hepburn T."/>
            <person name="Howarth C."/>
            <person name="Jen D."/>
            <person name="Larson L."/>
            <person name="Mehta T."/>
            <person name="Neiman D."/>
            <person name="Pearson M."/>
            <person name="Roberts A."/>
            <person name="Saif S."/>
            <person name="Shea T."/>
            <person name="Shenoy N."/>
            <person name="Sisk P."/>
            <person name="Stolte C."/>
            <person name="Sykes S."/>
            <person name="Walk T."/>
            <person name="White J."/>
            <person name="Yandava C."/>
            <person name="Haas B."/>
            <person name="Nusbaum C."/>
            <person name="Birren B."/>
        </authorList>
    </citation>
    <scope>NUCLEOTIDE SEQUENCE [LARGE SCALE GENOMIC DNA]</scope>
    <source>
        <strain evidence="4">ATCC 64411 / 73-15</strain>
    </source>
</reference>
<feature type="compositionally biased region" description="Polar residues" evidence="1">
    <location>
        <begin position="250"/>
        <end position="262"/>
    </location>
</feature>
<evidence type="ECO:0000313" key="3">
    <source>
        <dbReference type="EnsemblFungi" id="MAPG_03024T0"/>
    </source>
</evidence>
<proteinExistence type="predicted"/>
<feature type="region of interest" description="Disordered" evidence="1">
    <location>
        <begin position="68"/>
        <end position="281"/>
    </location>
</feature>
<dbReference type="OMA" id="SHPPGYQ"/>
<protein>
    <submittedName>
        <fullName evidence="2 3">Uncharacterized protein</fullName>
    </submittedName>
</protein>
<dbReference type="AlphaFoldDB" id="A0A0C4DSY0"/>
<sequence>MRELTRQPQSSRQANTLVARMCPPPQTDESKDRIKAGINKPPPRYFVYVELKHSLSCLEDHCNLAHPPRNRPHKHHRPAHHTMPPIPIYTKSPINANKASGVTPQTAAGEAEKQPAPQAPPATTTTAASDQPTRTSAYPPAQPGAVPSIPAPTGSLTGAAGSPPAPQPGAVPPPPRAGEVYQPPAPPEPTAAPQYPPPQMSIPSPAAPLHYGGTATATGPPPGRGNTGVTQLPTGGAPGTGTGSYPHPNNAISSPYTGQYQPYQVGAPAPSDDDQGEGVWDSAKKYMQAAGSKLSAAESEVWKRINKQ</sequence>
<feature type="compositionally biased region" description="Basic residues" evidence="1">
    <location>
        <begin position="68"/>
        <end position="80"/>
    </location>
</feature>
<dbReference type="EMBL" id="ADBL01000732">
    <property type="status" value="NOT_ANNOTATED_CDS"/>
    <property type="molecule type" value="Genomic_DNA"/>
</dbReference>
<reference evidence="2" key="3">
    <citation type="submission" date="2011-03" db="EMBL/GenBank/DDBJ databases">
        <title>Annotation of Magnaporthe poae ATCC 64411.</title>
        <authorList>
            <person name="Ma L.-J."/>
            <person name="Dead R."/>
            <person name="Young S.K."/>
            <person name="Zeng Q."/>
            <person name="Gargeya S."/>
            <person name="Fitzgerald M."/>
            <person name="Haas B."/>
            <person name="Abouelleil A."/>
            <person name="Alvarado L."/>
            <person name="Arachchi H.M."/>
            <person name="Berlin A."/>
            <person name="Brown A."/>
            <person name="Chapman S.B."/>
            <person name="Chen Z."/>
            <person name="Dunbar C."/>
            <person name="Freedman E."/>
            <person name="Gearin G."/>
            <person name="Gellesch M."/>
            <person name="Goldberg J."/>
            <person name="Griggs A."/>
            <person name="Gujja S."/>
            <person name="Heiman D."/>
            <person name="Howarth C."/>
            <person name="Larson L."/>
            <person name="Lui A."/>
            <person name="MacDonald P.J.P."/>
            <person name="Mehta T."/>
            <person name="Montmayeur A."/>
            <person name="Murphy C."/>
            <person name="Neiman D."/>
            <person name="Pearson M."/>
            <person name="Priest M."/>
            <person name="Roberts A."/>
            <person name="Saif S."/>
            <person name="Shea T."/>
            <person name="Shenoy N."/>
            <person name="Sisk P."/>
            <person name="Stolte C."/>
            <person name="Sykes S."/>
            <person name="Yandava C."/>
            <person name="Wortman J."/>
            <person name="Nusbaum C."/>
            <person name="Birren B."/>
        </authorList>
    </citation>
    <scope>NUCLEOTIDE SEQUENCE</scope>
    <source>
        <strain evidence="2">ATCC 64411</strain>
    </source>
</reference>
<name>A0A0C4DSY0_MAGP6</name>
<feature type="compositionally biased region" description="Pro residues" evidence="1">
    <location>
        <begin position="183"/>
        <end position="200"/>
    </location>
</feature>
<organism evidence="3 4">
    <name type="scientific">Magnaporthiopsis poae (strain ATCC 64411 / 73-15)</name>
    <name type="common">Kentucky bluegrass fungus</name>
    <name type="synonym">Magnaporthe poae</name>
    <dbReference type="NCBI Taxonomy" id="644358"/>
    <lineage>
        <taxon>Eukaryota</taxon>
        <taxon>Fungi</taxon>
        <taxon>Dikarya</taxon>
        <taxon>Ascomycota</taxon>
        <taxon>Pezizomycotina</taxon>
        <taxon>Sordariomycetes</taxon>
        <taxon>Sordariomycetidae</taxon>
        <taxon>Magnaporthales</taxon>
        <taxon>Magnaporthaceae</taxon>
        <taxon>Magnaporthiopsis</taxon>
    </lineage>
</organism>
<feature type="compositionally biased region" description="Polar residues" evidence="1">
    <location>
        <begin position="92"/>
        <end position="106"/>
    </location>
</feature>
<feature type="compositionally biased region" description="Low complexity" evidence="1">
    <location>
        <begin position="121"/>
        <end position="133"/>
    </location>
</feature>
<dbReference type="STRING" id="644358.A0A0C4DSY0"/>
<evidence type="ECO:0000313" key="2">
    <source>
        <dbReference type="EMBL" id="KLU83975.1"/>
    </source>
</evidence>
<reference evidence="3" key="5">
    <citation type="submission" date="2015-06" db="UniProtKB">
        <authorList>
            <consortium name="EnsemblFungi"/>
        </authorList>
    </citation>
    <scope>IDENTIFICATION</scope>
    <source>
        <strain evidence="3">ATCC 64411</strain>
    </source>
</reference>
<evidence type="ECO:0000256" key="1">
    <source>
        <dbReference type="SAM" id="MobiDB-lite"/>
    </source>
</evidence>
<accession>A0A0C4DSY0</accession>
<dbReference type="EnsemblFungi" id="MAPG_03024T0">
    <property type="protein sequence ID" value="MAPG_03024T0"/>
    <property type="gene ID" value="MAPG_03024"/>
</dbReference>
<feature type="compositionally biased region" description="Pro residues" evidence="1">
    <location>
        <begin position="163"/>
        <end position="176"/>
    </location>
</feature>
<reference evidence="2" key="1">
    <citation type="submission" date="2010-05" db="EMBL/GenBank/DDBJ databases">
        <title>The Genome Sequence of Magnaporthe poae strain ATCC 64411.</title>
        <authorList>
            <consortium name="The Broad Institute Genome Sequencing Platform"/>
            <consortium name="Broad Institute Genome Sequencing Center for Infectious Disease"/>
            <person name="Ma L.-J."/>
            <person name="Dead R."/>
            <person name="Young S."/>
            <person name="Zeng Q."/>
            <person name="Koehrsen M."/>
            <person name="Alvarado L."/>
            <person name="Berlin A."/>
            <person name="Chapman S.B."/>
            <person name="Chen Z."/>
            <person name="Freedman E."/>
            <person name="Gellesch M."/>
            <person name="Goldberg J."/>
            <person name="Griggs A."/>
            <person name="Gujja S."/>
            <person name="Heilman E.R."/>
            <person name="Heiman D."/>
            <person name="Hepburn T."/>
            <person name="Howarth C."/>
            <person name="Jen D."/>
            <person name="Larson L."/>
            <person name="Mehta T."/>
            <person name="Neiman D."/>
            <person name="Pearson M."/>
            <person name="Roberts A."/>
            <person name="Saif S."/>
            <person name="Shea T."/>
            <person name="Shenoy N."/>
            <person name="Sisk P."/>
            <person name="Stolte C."/>
            <person name="Sykes S."/>
            <person name="Walk T."/>
            <person name="White J."/>
            <person name="Yandava C."/>
            <person name="Haas B."/>
            <person name="Nusbaum C."/>
            <person name="Birren B."/>
        </authorList>
    </citation>
    <scope>NUCLEOTIDE SEQUENCE</scope>
    <source>
        <strain evidence="2">ATCC 64411</strain>
    </source>
</reference>
<dbReference type="OrthoDB" id="5385910at2759"/>
<gene>
    <name evidence="2" type="ORF">MAPG_03024</name>
</gene>
<dbReference type="EMBL" id="GL876967">
    <property type="protein sequence ID" value="KLU83975.1"/>
    <property type="molecule type" value="Genomic_DNA"/>
</dbReference>
<dbReference type="VEuPathDB" id="FungiDB:MAPG_03024"/>
<evidence type="ECO:0000313" key="4">
    <source>
        <dbReference type="Proteomes" id="UP000011715"/>
    </source>
</evidence>
<reference evidence="3" key="4">
    <citation type="journal article" date="2015" name="G3 (Bethesda)">
        <title>Genome sequences of three phytopathogenic species of the Magnaporthaceae family of fungi.</title>
        <authorList>
            <person name="Okagaki L.H."/>
            <person name="Nunes C.C."/>
            <person name="Sailsbery J."/>
            <person name="Clay B."/>
            <person name="Brown D."/>
            <person name="John T."/>
            <person name="Oh Y."/>
            <person name="Young N."/>
            <person name="Fitzgerald M."/>
            <person name="Haas B.J."/>
            <person name="Zeng Q."/>
            <person name="Young S."/>
            <person name="Adiconis X."/>
            <person name="Fan L."/>
            <person name="Levin J.Z."/>
            <person name="Mitchell T.K."/>
            <person name="Okubara P.A."/>
            <person name="Farman M.L."/>
            <person name="Kohn L.M."/>
            <person name="Birren B."/>
            <person name="Ma L.-J."/>
            <person name="Dean R.A."/>
        </authorList>
    </citation>
    <scope>NUCLEOTIDE SEQUENCE</scope>
    <source>
        <strain evidence="3">ATCC 64411 / 73-15</strain>
    </source>
</reference>
<dbReference type="eggNOG" id="ENOG502QQEE">
    <property type="taxonomic scope" value="Eukaryota"/>
</dbReference>
<keyword evidence="4" id="KW-1185">Reference proteome</keyword>